<dbReference type="InterPro" id="IPR023485">
    <property type="entry name" value="Ptyr_pPase"/>
</dbReference>
<name>A0A051TUQ3_9MYCO</name>
<gene>
    <name evidence="11" type="ORF">K875_03649</name>
</gene>
<organism evidence="11 12">
    <name type="scientific">Mycobacterium [tuberculosis] TKK-01-0051</name>
    <dbReference type="NCBI Taxonomy" id="1324261"/>
    <lineage>
        <taxon>Bacteria</taxon>
        <taxon>Bacillati</taxon>
        <taxon>Actinomycetota</taxon>
        <taxon>Actinomycetes</taxon>
        <taxon>Mycobacteriales</taxon>
        <taxon>Mycobacteriaceae</taxon>
        <taxon>Mycobacterium</taxon>
        <taxon>Mycobacterium avium complex (MAC)</taxon>
    </lineage>
</organism>
<evidence type="ECO:0000256" key="4">
    <source>
        <dbReference type="ARBA" id="ARBA00022475"/>
    </source>
</evidence>
<accession>A0A051TUQ3</accession>
<dbReference type="PANTHER" id="PTHR43057">
    <property type="entry name" value="ARSENITE EFFLUX TRANSPORTER"/>
    <property type="match status" value="1"/>
</dbReference>
<feature type="transmembrane region" description="Helical" evidence="9">
    <location>
        <begin position="21"/>
        <end position="40"/>
    </location>
</feature>
<dbReference type="GO" id="GO:0015297">
    <property type="term" value="F:antiporter activity"/>
    <property type="evidence" value="ECO:0007669"/>
    <property type="project" value="InterPro"/>
</dbReference>
<feature type="transmembrane region" description="Helical" evidence="9">
    <location>
        <begin position="188"/>
        <end position="207"/>
    </location>
</feature>
<keyword evidence="3" id="KW-0813">Transport</keyword>
<reference evidence="11 12" key="1">
    <citation type="submission" date="2014-04" db="EMBL/GenBank/DDBJ databases">
        <title>The Genome Sequence of Mycobacterium tuberculosis TKK-01-0051.</title>
        <authorList>
            <consortium name="The Broad Institute Genomics Platform"/>
            <consortium name="The Broad Institute Genome Sequencing Center for Infectious Disease"/>
            <person name="Earl A.M."/>
            <person name="Cohen K."/>
            <person name="Pym A."/>
            <person name="Bishai W."/>
            <person name="Maharaj K."/>
            <person name="Desjardins C."/>
            <person name="Abeel T."/>
            <person name="Young S."/>
            <person name="Zeng Q."/>
            <person name="Gargeya S."/>
            <person name="Abouelleil A."/>
            <person name="Alvarado L."/>
            <person name="Chapman S.B."/>
            <person name="Gainer-Dewar J."/>
            <person name="Goldberg J."/>
            <person name="Griggs A."/>
            <person name="Gujja S."/>
            <person name="Hansen M."/>
            <person name="Howarth C."/>
            <person name="Imamovic A."/>
            <person name="Larimer J."/>
            <person name="Murphy C."/>
            <person name="Naylor J."/>
            <person name="Pearson M."/>
            <person name="Poon T.W."/>
            <person name="Priest M."/>
            <person name="Roberts A."/>
            <person name="Saif S."/>
            <person name="Shea T."/>
            <person name="Sykes S."/>
            <person name="Wortman J."/>
            <person name="Nusbaum C."/>
            <person name="Birren B."/>
        </authorList>
    </citation>
    <scope>NUCLEOTIDE SEQUENCE [LARGE SCALE GENOMIC DNA]</scope>
    <source>
        <strain evidence="11 12">TKK-01-0051</strain>
    </source>
</reference>
<comment type="caution">
    <text evidence="11">The sequence shown here is derived from an EMBL/GenBank/DDBJ whole genome shotgun (WGS) entry which is preliminary data.</text>
</comment>
<dbReference type="CDD" id="cd16345">
    <property type="entry name" value="LMWP_ArsC"/>
    <property type="match status" value="1"/>
</dbReference>
<dbReference type="PATRIC" id="fig|1324261.3.peg.3690"/>
<comment type="similarity">
    <text evidence="2">Belongs to the arsenical resistance-3 (ACR3) (TC 2.A.59) family.</text>
</comment>
<evidence type="ECO:0000256" key="1">
    <source>
        <dbReference type="ARBA" id="ARBA00004651"/>
    </source>
</evidence>
<dbReference type="HOGENOM" id="CLU_022869_2_0_11"/>
<dbReference type="Gene3D" id="3.40.50.2300">
    <property type="match status" value="1"/>
</dbReference>
<feature type="transmembrane region" description="Helical" evidence="9">
    <location>
        <begin position="320"/>
        <end position="340"/>
    </location>
</feature>
<keyword evidence="8 9" id="KW-0472">Membrane</keyword>
<dbReference type="AlphaFoldDB" id="A0A051TUQ3"/>
<dbReference type="SUPFAM" id="SSF52788">
    <property type="entry name" value="Phosphotyrosine protein phosphatases I"/>
    <property type="match status" value="1"/>
</dbReference>
<evidence type="ECO:0000256" key="3">
    <source>
        <dbReference type="ARBA" id="ARBA00022448"/>
    </source>
</evidence>
<dbReference type="GO" id="GO:0005886">
    <property type="term" value="C:plasma membrane"/>
    <property type="evidence" value="ECO:0007669"/>
    <property type="project" value="UniProtKB-SubCell"/>
</dbReference>
<feature type="transmembrane region" description="Helical" evidence="9">
    <location>
        <begin position="292"/>
        <end position="314"/>
    </location>
</feature>
<dbReference type="RefSeq" id="WP_044486142.1">
    <property type="nucleotide sequence ID" value="NZ_KK328284.1"/>
</dbReference>
<dbReference type="EMBL" id="JLXW01000010">
    <property type="protein sequence ID" value="KBZ60702.1"/>
    <property type="molecule type" value="Genomic_DNA"/>
</dbReference>
<dbReference type="InterPro" id="IPR036196">
    <property type="entry name" value="Ptyr_pPase_sf"/>
</dbReference>
<dbReference type="GO" id="GO:0015105">
    <property type="term" value="F:arsenite transmembrane transporter activity"/>
    <property type="evidence" value="ECO:0007669"/>
    <property type="project" value="TreeGrafter"/>
</dbReference>
<feature type="transmembrane region" description="Helical" evidence="9">
    <location>
        <begin position="258"/>
        <end position="280"/>
    </location>
</feature>
<dbReference type="Gene3D" id="1.20.1530.20">
    <property type="match status" value="1"/>
</dbReference>
<evidence type="ECO:0000256" key="6">
    <source>
        <dbReference type="ARBA" id="ARBA00022849"/>
    </source>
</evidence>
<feature type="transmembrane region" description="Helical" evidence="9">
    <location>
        <begin position="85"/>
        <end position="109"/>
    </location>
</feature>
<dbReference type="SMART" id="SM00226">
    <property type="entry name" value="LMWPc"/>
    <property type="match status" value="1"/>
</dbReference>
<evidence type="ECO:0000313" key="12">
    <source>
        <dbReference type="Proteomes" id="UP000025947"/>
    </source>
</evidence>
<keyword evidence="5 9" id="KW-0812">Transmembrane</keyword>
<feature type="domain" description="Phosphotyrosine protein phosphatase I" evidence="10">
    <location>
        <begin position="360"/>
        <end position="484"/>
    </location>
</feature>
<sequence length="500" mass="53353">MNSIDTAVGARLSTLDRFLPGWIATAMVAGLLLGRLVPGVGRAVSAVEVDGISLPIAIGLLVMMYPVLAKVRYDRLGSVTGDRKLMVASVVLNWLVGPAVMFALAWLMLPDLPEYRTGLIIVGLARCIAMVVIWNDLACGDREAAAVLVALNSIFQVAMFAALGWFYLSVVPGWLGLSTTGIDVSAWQIAKSVLIFLGIPLLAGYLSRRLGERARGRGWYESRFLPRIGPWALYGLLFTIVILFALQGHQITSRPWDVARIALPLLVYFAIMWAGGYGLGIALRLGYARTTTLAFTAAGNNFELAIAVAIATYGAASGQALAGVVGPLIEVPVLVALVYVSLALRPRLFGDAGSGGIGRPSVLFVCVHNAGRSQMAAALLSHWAGDRIEVRSAGTEPADQINPAATAVMAEWGIDLTDTPKVLTPDAVRGSDVVITMGCGDTCPYFPGVSYRDWRLRDPAGQPVETVRGIREDIAEHVRALIEELLGTTMTSEIPARKGS</sequence>
<evidence type="ECO:0000259" key="10">
    <source>
        <dbReference type="SMART" id="SM00226"/>
    </source>
</evidence>
<feature type="transmembrane region" description="Helical" evidence="9">
    <location>
        <begin position="115"/>
        <end position="134"/>
    </location>
</feature>
<dbReference type="FunFam" id="1.20.1530.20:FF:000009">
    <property type="entry name" value="Arsenite transporter, ACR3 family"/>
    <property type="match status" value="1"/>
</dbReference>
<dbReference type="Pfam" id="PF01758">
    <property type="entry name" value="SBF"/>
    <property type="match status" value="1"/>
</dbReference>
<dbReference type="NCBIfam" id="TIGR00832">
    <property type="entry name" value="acr3"/>
    <property type="match status" value="1"/>
</dbReference>
<comment type="subcellular location">
    <subcellularLocation>
        <location evidence="1">Cell membrane</location>
        <topology evidence="1">Multi-pass membrane protein</topology>
    </subcellularLocation>
</comment>
<evidence type="ECO:0000256" key="9">
    <source>
        <dbReference type="SAM" id="Phobius"/>
    </source>
</evidence>
<keyword evidence="7 9" id="KW-1133">Transmembrane helix</keyword>
<keyword evidence="4" id="KW-1003">Cell membrane</keyword>
<keyword evidence="6" id="KW-0059">Arsenical resistance</keyword>
<evidence type="ECO:0000256" key="7">
    <source>
        <dbReference type="ARBA" id="ARBA00022989"/>
    </source>
</evidence>
<dbReference type="GO" id="GO:0046685">
    <property type="term" value="P:response to arsenic-containing substance"/>
    <property type="evidence" value="ECO:0007669"/>
    <property type="project" value="UniProtKB-KW"/>
</dbReference>
<evidence type="ECO:0000256" key="8">
    <source>
        <dbReference type="ARBA" id="ARBA00023136"/>
    </source>
</evidence>
<protein>
    <submittedName>
        <fullName evidence="11">Arsenical-resistance protein</fullName>
    </submittedName>
</protein>
<feature type="transmembrane region" description="Helical" evidence="9">
    <location>
        <begin position="52"/>
        <end position="73"/>
    </location>
</feature>
<evidence type="ECO:0000313" key="11">
    <source>
        <dbReference type="EMBL" id="KBZ60702.1"/>
    </source>
</evidence>
<dbReference type="InterPro" id="IPR002657">
    <property type="entry name" value="BilAc:Na_symport/Acr3"/>
</dbReference>
<dbReference type="InterPro" id="IPR038770">
    <property type="entry name" value="Na+/solute_symporter_sf"/>
</dbReference>
<dbReference type="InterPro" id="IPR004706">
    <property type="entry name" value="Arsenical-R_Acr3"/>
</dbReference>
<evidence type="ECO:0000256" key="5">
    <source>
        <dbReference type="ARBA" id="ARBA00022692"/>
    </source>
</evidence>
<dbReference type="Proteomes" id="UP000025947">
    <property type="component" value="Unassembled WGS sequence"/>
</dbReference>
<feature type="transmembrane region" description="Helical" evidence="9">
    <location>
        <begin position="228"/>
        <end position="246"/>
    </location>
</feature>
<dbReference type="PANTHER" id="PTHR43057:SF1">
    <property type="entry name" value="ARSENICAL-RESISTANCE PROTEIN 3"/>
    <property type="match status" value="1"/>
</dbReference>
<evidence type="ECO:0000256" key="2">
    <source>
        <dbReference type="ARBA" id="ARBA00010110"/>
    </source>
</evidence>
<proteinExistence type="inferred from homology"/>
<dbReference type="GO" id="GO:0015104">
    <property type="term" value="F:antimonite transmembrane transporter activity"/>
    <property type="evidence" value="ECO:0007669"/>
    <property type="project" value="TreeGrafter"/>
</dbReference>
<feature type="transmembrane region" description="Helical" evidence="9">
    <location>
        <begin position="146"/>
        <end position="168"/>
    </location>
</feature>
<dbReference type="Pfam" id="PF01451">
    <property type="entry name" value="LMWPc"/>
    <property type="match status" value="1"/>
</dbReference>
<keyword evidence="12" id="KW-1185">Reference proteome</keyword>